<gene>
    <name evidence="2" type="ORF">CH63R_02850</name>
</gene>
<dbReference type="VEuPathDB" id="FungiDB:CH63R_02850"/>
<dbReference type="Proteomes" id="UP000092177">
    <property type="component" value="Chromosome 2"/>
</dbReference>
<dbReference type="RefSeq" id="XP_018162641.1">
    <property type="nucleotide sequence ID" value="XM_018297825.1"/>
</dbReference>
<feature type="region of interest" description="Disordered" evidence="1">
    <location>
        <begin position="1"/>
        <end position="105"/>
    </location>
</feature>
<proteinExistence type="predicted"/>
<name>A0A1B7YQA4_COLHI</name>
<evidence type="ECO:0000313" key="2">
    <source>
        <dbReference type="EMBL" id="OBR14124.1"/>
    </source>
</evidence>
<reference evidence="3" key="1">
    <citation type="journal article" date="2017" name="BMC Genomics">
        <title>Gapless genome assembly of Colletotrichum higginsianum reveals chromosome structure and association of transposable elements with secondary metabolite gene clusters.</title>
        <authorList>
            <person name="Dallery J.-F."/>
            <person name="Lapalu N."/>
            <person name="Zampounis A."/>
            <person name="Pigne S."/>
            <person name="Luyten I."/>
            <person name="Amselem J."/>
            <person name="Wittenberg A.H.J."/>
            <person name="Zhou S."/>
            <person name="de Queiroz M.V."/>
            <person name="Robin G.P."/>
            <person name="Auger A."/>
            <person name="Hainaut M."/>
            <person name="Henrissat B."/>
            <person name="Kim K.-T."/>
            <person name="Lee Y.-H."/>
            <person name="Lespinet O."/>
            <person name="Schwartz D.C."/>
            <person name="Thon M.R."/>
            <person name="O'Connell R.J."/>
        </authorList>
    </citation>
    <scope>NUCLEOTIDE SEQUENCE [LARGE SCALE GENOMIC DNA]</scope>
    <source>
        <strain evidence="3">IMI 349063</strain>
    </source>
</reference>
<dbReference type="KEGG" id="chig:CH63R_02850"/>
<sequence>MEKAPDVSAKASGTSVQISRQPDTPKGRRRNRAGDKRKDVPHRPRRQRLEAGGGLGTSRVPPMSGTGSGRRFRAPSQSTPQVRERPWEDSGSANFKGPANTLAGERRWGGGARRIRRADLMLFKSLAEDHAATHKLHAAQLLEVACQCLPRRSKEGDFHFWPASLSDDKHGVSRSSGGLEPGLASFD</sequence>
<keyword evidence="3" id="KW-1185">Reference proteome</keyword>
<protein>
    <submittedName>
        <fullName evidence="2">Uncharacterized protein</fullName>
    </submittedName>
</protein>
<feature type="region of interest" description="Disordered" evidence="1">
    <location>
        <begin position="164"/>
        <end position="187"/>
    </location>
</feature>
<feature type="compositionally biased region" description="Polar residues" evidence="1">
    <location>
        <begin position="11"/>
        <end position="22"/>
    </location>
</feature>
<accession>A0A1B7YQA4</accession>
<evidence type="ECO:0000256" key="1">
    <source>
        <dbReference type="SAM" id="MobiDB-lite"/>
    </source>
</evidence>
<feature type="compositionally biased region" description="Basic and acidic residues" evidence="1">
    <location>
        <begin position="32"/>
        <end position="42"/>
    </location>
</feature>
<comment type="caution">
    <text evidence="2">The sequence shown here is derived from an EMBL/GenBank/DDBJ whole genome shotgun (WGS) entry which is preliminary data.</text>
</comment>
<dbReference type="EMBL" id="LTAN01000002">
    <property type="protein sequence ID" value="OBR14124.1"/>
    <property type="molecule type" value="Genomic_DNA"/>
</dbReference>
<organism evidence="2 3">
    <name type="scientific">Colletotrichum higginsianum (strain IMI 349063)</name>
    <name type="common">Crucifer anthracnose fungus</name>
    <dbReference type="NCBI Taxonomy" id="759273"/>
    <lineage>
        <taxon>Eukaryota</taxon>
        <taxon>Fungi</taxon>
        <taxon>Dikarya</taxon>
        <taxon>Ascomycota</taxon>
        <taxon>Pezizomycotina</taxon>
        <taxon>Sordariomycetes</taxon>
        <taxon>Hypocreomycetidae</taxon>
        <taxon>Glomerellales</taxon>
        <taxon>Glomerellaceae</taxon>
        <taxon>Colletotrichum</taxon>
        <taxon>Colletotrichum destructivum species complex</taxon>
    </lineage>
</organism>
<dbReference type="AlphaFoldDB" id="A0A1B7YQA4"/>
<evidence type="ECO:0000313" key="3">
    <source>
        <dbReference type="Proteomes" id="UP000092177"/>
    </source>
</evidence>
<dbReference type="GeneID" id="28861932"/>